<evidence type="ECO:0000313" key="1">
    <source>
        <dbReference type="EMBL" id="RAI40766.1"/>
    </source>
</evidence>
<organism evidence="1 2">
    <name type="scientific">Rhodoplanes elegans</name>
    <dbReference type="NCBI Taxonomy" id="29408"/>
    <lineage>
        <taxon>Bacteria</taxon>
        <taxon>Pseudomonadati</taxon>
        <taxon>Pseudomonadota</taxon>
        <taxon>Alphaproteobacteria</taxon>
        <taxon>Hyphomicrobiales</taxon>
        <taxon>Nitrobacteraceae</taxon>
        <taxon>Rhodoplanes</taxon>
    </lineage>
</organism>
<reference evidence="1 2" key="1">
    <citation type="submission" date="2017-07" db="EMBL/GenBank/DDBJ databases">
        <title>Draft Genome Sequences of Select Purple Nonsulfur Bacteria.</title>
        <authorList>
            <person name="Lasarre B."/>
            <person name="Mckinlay J.B."/>
        </authorList>
    </citation>
    <scope>NUCLEOTIDE SEQUENCE [LARGE SCALE GENOMIC DNA]</scope>
    <source>
        <strain evidence="1 2">DSM 11907</strain>
    </source>
</reference>
<protein>
    <submittedName>
        <fullName evidence="1">Uncharacterized protein</fullName>
    </submittedName>
</protein>
<evidence type="ECO:0000313" key="2">
    <source>
        <dbReference type="Proteomes" id="UP000248863"/>
    </source>
</evidence>
<dbReference type="AlphaFoldDB" id="A0A327KS01"/>
<accession>A0A327KS01</accession>
<sequence>MFEAIRRHRLAHYAFLAARHVSDEATSGEMTAPDPSLHVLDLERAAVAAAWDMLAAPPASPGGLSALVDYAGEFVEKGYDWPTHWETRFYSVVMDAALSWQSRPED</sequence>
<comment type="caution">
    <text evidence="1">The sequence shown here is derived from an EMBL/GenBank/DDBJ whole genome shotgun (WGS) entry which is preliminary data.</text>
</comment>
<name>A0A327KS01_9BRAD</name>
<keyword evidence="2" id="KW-1185">Reference proteome</keyword>
<gene>
    <name evidence="1" type="ORF">CH338_05265</name>
</gene>
<dbReference type="Proteomes" id="UP000248863">
    <property type="component" value="Unassembled WGS sequence"/>
</dbReference>
<dbReference type="EMBL" id="NPEU01000033">
    <property type="protein sequence ID" value="RAI40766.1"/>
    <property type="molecule type" value="Genomic_DNA"/>
</dbReference>
<proteinExistence type="predicted"/>